<dbReference type="AlphaFoldDB" id="A0A509EGM1"/>
<reference evidence="1 2" key="1">
    <citation type="submission" date="2019-06" db="EMBL/GenBank/DDBJ databases">
        <authorList>
            <person name="Rodrigo-Torres L."/>
            <person name="Arahal R. D."/>
            <person name="Lucena T."/>
        </authorList>
    </citation>
    <scope>NUCLEOTIDE SEQUENCE [LARGE SCALE GENOMIC DNA]</scope>
    <source>
        <strain evidence="1 2">SB0023/3</strain>
    </source>
</reference>
<evidence type="ECO:0000313" key="1">
    <source>
        <dbReference type="EMBL" id="VUD73527.1"/>
    </source>
</evidence>
<keyword evidence="2" id="KW-1185">Reference proteome</keyword>
<dbReference type="PANTHER" id="PTHR41259:SF1">
    <property type="entry name" value="DOUBLE-STRAND BREAK REPAIR RAD50 ATPASE, PUTATIVE-RELATED"/>
    <property type="match status" value="1"/>
</dbReference>
<accession>A0A509EGM1</accession>
<gene>
    <name evidence="1" type="ORF">MET9862_04144</name>
</gene>
<sequence length="254" mass="27120">MRAELEARRTELARLADGVAEADLRRELAETDPDAIEAALVALAQAEEDLDRRGQTAFADRDRGERRRAELEGGVGAEVALAQRKAAEAELQAESRRWAVLKLAGLLLGSAIARQRAGQQDPLLTRAGALFAALTGGAFEGLSQDYDTGDTPRLAGRRAGGGLVPIEGLSEGTRDQLYLALRLAYLEDYAGRSESAPFLGDDLFLTFDDRRTGHGLEALAAIGGSVQPILFTHHRHVADLAEAKLGTAVDVVAL</sequence>
<evidence type="ECO:0008006" key="3">
    <source>
        <dbReference type="Google" id="ProtNLM"/>
    </source>
</evidence>
<dbReference type="PANTHER" id="PTHR41259">
    <property type="entry name" value="DOUBLE-STRAND BREAK REPAIR RAD50 ATPASE, PUTATIVE-RELATED"/>
    <property type="match status" value="1"/>
</dbReference>
<evidence type="ECO:0000313" key="2">
    <source>
        <dbReference type="Proteomes" id="UP000410984"/>
    </source>
</evidence>
<name>A0A509EGM1_9HYPH</name>
<protein>
    <recommendedName>
        <fullName evidence="3">Chromosome partition protein Smc</fullName>
    </recommendedName>
</protein>
<dbReference type="Proteomes" id="UP000410984">
    <property type="component" value="Unassembled WGS sequence"/>
</dbReference>
<dbReference type="EMBL" id="CABFPH010000075">
    <property type="protein sequence ID" value="VUD73527.1"/>
    <property type="molecule type" value="Genomic_DNA"/>
</dbReference>
<proteinExistence type="predicted"/>
<organism evidence="1 2">
    <name type="scientific">Methylobacterium symbioticum</name>
    <dbReference type="NCBI Taxonomy" id="2584084"/>
    <lineage>
        <taxon>Bacteria</taxon>
        <taxon>Pseudomonadati</taxon>
        <taxon>Pseudomonadota</taxon>
        <taxon>Alphaproteobacteria</taxon>
        <taxon>Hyphomicrobiales</taxon>
        <taxon>Methylobacteriaceae</taxon>
        <taxon>Methylobacterium</taxon>
    </lineage>
</organism>
<dbReference type="InterPro" id="IPR027417">
    <property type="entry name" value="P-loop_NTPase"/>
</dbReference>
<dbReference type="Gene3D" id="3.40.50.300">
    <property type="entry name" value="P-loop containing nucleotide triphosphate hydrolases"/>
    <property type="match status" value="1"/>
</dbReference>